<gene>
    <name evidence="2" type="ORF">K1Y72_00810</name>
</gene>
<dbReference type="RefSeq" id="WP_220162216.1">
    <property type="nucleotide sequence ID" value="NZ_JAIBOA010000001.1"/>
</dbReference>
<feature type="transmembrane region" description="Helical" evidence="1">
    <location>
        <begin position="64"/>
        <end position="85"/>
    </location>
</feature>
<evidence type="ECO:0000313" key="3">
    <source>
        <dbReference type="Proteomes" id="UP000774570"/>
    </source>
</evidence>
<protein>
    <recommendedName>
        <fullName evidence="4">DUF485 domain-containing protein</fullName>
    </recommendedName>
</protein>
<dbReference type="EMBL" id="JAIBOA010000001">
    <property type="protein sequence ID" value="MBW8480888.1"/>
    <property type="molecule type" value="Genomic_DNA"/>
</dbReference>
<reference evidence="2 3" key="1">
    <citation type="submission" date="2021-07" db="EMBL/GenBank/DDBJ databases">
        <title>Actinomadura sp. PM05-2 isolated from lichen.</title>
        <authorList>
            <person name="Somphong A."/>
            <person name="Phongsopitanun W."/>
            <person name="Tanasupawat S."/>
            <person name="Peongsungnone V."/>
        </authorList>
    </citation>
    <scope>NUCLEOTIDE SEQUENCE [LARGE SCALE GENOMIC DNA]</scope>
    <source>
        <strain evidence="2 3">PM05-2</strain>
    </source>
</reference>
<evidence type="ECO:0000313" key="2">
    <source>
        <dbReference type="EMBL" id="MBW8480888.1"/>
    </source>
</evidence>
<accession>A0ABS7FKJ5</accession>
<keyword evidence="1" id="KW-0812">Transmembrane</keyword>
<keyword evidence="3" id="KW-1185">Reference proteome</keyword>
<proteinExistence type="predicted"/>
<feature type="transmembrane region" description="Helical" evidence="1">
    <location>
        <begin position="97"/>
        <end position="117"/>
    </location>
</feature>
<dbReference type="Proteomes" id="UP000774570">
    <property type="component" value="Unassembled WGS sequence"/>
</dbReference>
<sequence length="137" mass="14801">MTEDGGGTRRVLVTSPRTERACSERAAVRARTGGHGWSLAHDLDEQTELGAVFARTLIRAQLRCALLAGGTVAAVLAVLPALLVWEPVLGRRRLLGVPLPWLLLALAVQPVWIAVAARHVRQAERIEAEFAALVDRS</sequence>
<name>A0ABS7FKJ5_9ACTN</name>
<keyword evidence="1" id="KW-0472">Membrane</keyword>
<comment type="caution">
    <text evidence="2">The sequence shown here is derived from an EMBL/GenBank/DDBJ whole genome shotgun (WGS) entry which is preliminary data.</text>
</comment>
<evidence type="ECO:0000256" key="1">
    <source>
        <dbReference type="SAM" id="Phobius"/>
    </source>
</evidence>
<keyword evidence="1" id="KW-1133">Transmembrane helix</keyword>
<evidence type="ECO:0008006" key="4">
    <source>
        <dbReference type="Google" id="ProtNLM"/>
    </source>
</evidence>
<organism evidence="2 3">
    <name type="scientific">Actinomadura parmotrematis</name>
    <dbReference type="NCBI Taxonomy" id="2864039"/>
    <lineage>
        <taxon>Bacteria</taxon>
        <taxon>Bacillati</taxon>
        <taxon>Actinomycetota</taxon>
        <taxon>Actinomycetes</taxon>
        <taxon>Streptosporangiales</taxon>
        <taxon>Thermomonosporaceae</taxon>
        <taxon>Actinomadura</taxon>
    </lineage>
</organism>